<feature type="transmembrane region" description="Helical" evidence="5">
    <location>
        <begin position="32"/>
        <end position="50"/>
    </location>
</feature>
<keyword evidence="5" id="KW-0811">Translocation</keyword>
<protein>
    <recommendedName>
        <fullName evidence="5">Sec-independent protein translocase protein TatC</fullName>
    </recommendedName>
</protein>
<comment type="subunit">
    <text evidence="5">Forms a complex with TatA.</text>
</comment>
<feature type="transmembrane region" description="Helical" evidence="5">
    <location>
        <begin position="248"/>
        <end position="272"/>
    </location>
</feature>
<organism evidence="6 7">
    <name type="scientific">Rurimicrobium arvi</name>
    <dbReference type="NCBI Taxonomy" id="2049916"/>
    <lineage>
        <taxon>Bacteria</taxon>
        <taxon>Pseudomonadati</taxon>
        <taxon>Bacteroidota</taxon>
        <taxon>Chitinophagia</taxon>
        <taxon>Chitinophagales</taxon>
        <taxon>Chitinophagaceae</taxon>
        <taxon>Rurimicrobium</taxon>
    </lineage>
</organism>
<evidence type="ECO:0000256" key="4">
    <source>
        <dbReference type="ARBA" id="ARBA00023136"/>
    </source>
</evidence>
<feature type="transmembrane region" description="Helical" evidence="5">
    <location>
        <begin position="102"/>
        <end position="123"/>
    </location>
</feature>
<feature type="transmembrane region" description="Helical" evidence="5">
    <location>
        <begin position="144"/>
        <end position="168"/>
    </location>
</feature>
<name>A0ABP8MXS8_9BACT</name>
<gene>
    <name evidence="6" type="primary">tatC_2</name>
    <name evidence="5" type="synonym">tatC</name>
    <name evidence="6" type="ORF">GCM10023092_21940</name>
</gene>
<keyword evidence="3 5" id="KW-1133">Transmembrane helix</keyword>
<proteinExistence type="inferred from homology"/>
<dbReference type="PANTHER" id="PTHR30371:SF0">
    <property type="entry name" value="SEC-INDEPENDENT PROTEIN TRANSLOCASE PROTEIN TATC, CHLOROPLASTIC-RELATED"/>
    <property type="match status" value="1"/>
</dbReference>
<reference evidence="7" key="1">
    <citation type="journal article" date="2019" name="Int. J. Syst. Evol. Microbiol.">
        <title>The Global Catalogue of Microorganisms (GCM) 10K type strain sequencing project: providing services to taxonomists for standard genome sequencing and annotation.</title>
        <authorList>
            <consortium name="The Broad Institute Genomics Platform"/>
            <consortium name="The Broad Institute Genome Sequencing Center for Infectious Disease"/>
            <person name="Wu L."/>
            <person name="Ma J."/>
        </authorList>
    </citation>
    <scope>NUCLEOTIDE SEQUENCE [LARGE SCALE GENOMIC DNA]</scope>
    <source>
        <strain evidence="7">JCM 31921</strain>
    </source>
</reference>
<dbReference type="HAMAP" id="MF_00902">
    <property type="entry name" value="TatC"/>
    <property type="match status" value="1"/>
</dbReference>
<keyword evidence="2 5" id="KW-0812">Transmembrane</keyword>
<dbReference type="PANTHER" id="PTHR30371">
    <property type="entry name" value="SEC-INDEPENDENT PROTEIN TRANSLOCASE PROTEIN TATC"/>
    <property type="match status" value="1"/>
</dbReference>
<dbReference type="Proteomes" id="UP001501410">
    <property type="component" value="Unassembled WGS sequence"/>
</dbReference>
<comment type="subcellular location">
    <subcellularLocation>
        <location evidence="5">Cell membrane</location>
        <topology evidence="5">Multi-pass membrane protein</topology>
    </subcellularLocation>
    <subcellularLocation>
        <location evidence="1">Membrane</location>
        <topology evidence="1">Multi-pass membrane protein</topology>
    </subcellularLocation>
</comment>
<evidence type="ECO:0000313" key="6">
    <source>
        <dbReference type="EMBL" id="GAA4456543.1"/>
    </source>
</evidence>
<comment type="similarity">
    <text evidence="5">Belongs to the TatC family.</text>
</comment>
<keyword evidence="5" id="KW-1003">Cell membrane</keyword>
<evidence type="ECO:0000313" key="7">
    <source>
        <dbReference type="Proteomes" id="UP001501410"/>
    </source>
</evidence>
<accession>A0ABP8MXS8</accession>
<feature type="transmembrane region" description="Helical" evidence="5">
    <location>
        <begin position="196"/>
        <end position="214"/>
    </location>
</feature>
<evidence type="ECO:0000256" key="3">
    <source>
        <dbReference type="ARBA" id="ARBA00022989"/>
    </source>
</evidence>
<dbReference type="InterPro" id="IPR002033">
    <property type="entry name" value="TatC"/>
</dbReference>
<evidence type="ECO:0000256" key="2">
    <source>
        <dbReference type="ARBA" id="ARBA00022692"/>
    </source>
</evidence>
<evidence type="ECO:0000256" key="1">
    <source>
        <dbReference type="ARBA" id="ARBA00004141"/>
    </source>
</evidence>
<evidence type="ECO:0000256" key="5">
    <source>
        <dbReference type="HAMAP-Rule" id="MF_00902"/>
    </source>
</evidence>
<keyword evidence="5" id="KW-0813">Transport</keyword>
<keyword evidence="5" id="KW-0653">Protein transport</keyword>
<dbReference type="EMBL" id="BAABEZ010000022">
    <property type="protein sequence ID" value="GAA4456543.1"/>
    <property type="molecule type" value="Genomic_DNA"/>
</dbReference>
<keyword evidence="7" id="KW-1185">Reference proteome</keyword>
<dbReference type="RefSeq" id="WP_344826818.1">
    <property type="nucleotide sequence ID" value="NZ_BAABEZ010000022.1"/>
</dbReference>
<sequence length="286" mass="32782">MSLLDTFLKKRQTNATADMHFTDHIEELRWHIVRSLVAIIAVGVVVWLNIEWIFDNVLLGPAKADFISYRLLCRLGQELKINGLCLQDLKIKFQNTELAGQFTMSFSVSFMIGLILAFPYVFWEFWRFIRPALKENELKHASGIVFWSSFLFISGVMFAYFIIVPFTVNFFGNYQLSPSFQNIITIGSYYDTMADLVLGMGCVFEIPILVYFLAKVGILTPALMRSQRRMAILIIFVVAAVITPPDWFSIWMVALPLILLYEAGIIIASRVVKEKQLKSSSKYDNI</sequence>
<comment type="caution">
    <text evidence="6">The sequence shown here is derived from an EMBL/GenBank/DDBJ whole genome shotgun (WGS) entry which is preliminary data.</text>
</comment>
<dbReference type="PRINTS" id="PR01840">
    <property type="entry name" value="TATCFAMILY"/>
</dbReference>
<comment type="function">
    <text evidence="5">Part of the twin-arginine translocation (Tat) system that transports large folded proteins containing a characteristic twin-arginine motif in their signal peptide across membranes.</text>
</comment>
<keyword evidence="4 5" id="KW-0472">Membrane</keyword>
<dbReference type="NCBIfam" id="TIGR00945">
    <property type="entry name" value="tatC"/>
    <property type="match status" value="1"/>
</dbReference>
<feature type="transmembrane region" description="Helical" evidence="5">
    <location>
        <begin position="226"/>
        <end position="242"/>
    </location>
</feature>
<dbReference type="Pfam" id="PF00902">
    <property type="entry name" value="TatC"/>
    <property type="match status" value="1"/>
</dbReference>